<comment type="domain">
    <text evidence="6">The Q motif is unique to and characteristic of the DEAD box family of RNA helicases and controls ATP binding and hydrolysis.</text>
</comment>
<dbReference type="GO" id="GO:0005524">
    <property type="term" value="F:ATP binding"/>
    <property type="evidence" value="ECO:0007669"/>
    <property type="project" value="UniProtKB-UniRule"/>
</dbReference>
<protein>
    <recommendedName>
        <fullName evidence="6">ATP-dependent RNA helicase</fullName>
        <ecNumber evidence="6">3.6.4.13</ecNumber>
    </recommendedName>
</protein>
<dbReference type="WBParaSite" id="SVE_1593900.1">
    <property type="protein sequence ID" value="SVE_1593900.1"/>
    <property type="gene ID" value="SVE_1593900"/>
</dbReference>
<feature type="domain" description="Helicase C-terminal" evidence="8">
    <location>
        <begin position="381"/>
        <end position="529"/>
    </location>
</feature>
<evidence type="ECO:0000259" key="7">
    <source>
        <dbReference type="PROSITE" id="PS51192"/>
    </source>
</evidence>
<keyword evidence="4 6" id="KW-0067">ATP-binding</keyword>
<dbReference type="PROSITE" id="PS51194">
    <property type="entry name" value="HELICASE_CTER"/>
    <property type="match status" value="1"/>
</dbReference>
<evidence type="ECO:0000313" key="9">
    <source>
        <dbReference type="Proteomes" id="UP000035680"/>
    </source>
</evidence>
<keyword evidence="1 6" id="KW-0547">Nucleotide-binding</keyword>
<sequence>MSIFSDYKKFPRVNLQEPDELSFSSLSLGKSLRVKRCESNPRNVFGRNYRFSANNNERPKGRFFNENRELHIPKRNECTEISENRKSYIQENFSDSCDIPANKIISSYKFINESELANSWETSGLVPILCKNIQIAAYKRPREIQKRVIPLMLKGLNLQVSTRTGSGKTVSYIIPIIHQVSEIKSKSGHGETPQSPFAIIIVPTMELALQVSDRIVKLTTGLNVSCSRVVGGYSFNYNKAEICQGCDIVVGTLGRLGKMMTQSHIRLTSLRYFVIDECDHFVIDDRSQELSNIMEFMRSSYPNLDIQISVFMSVSSPDISSFLEKYTGRDFAKIVEPRVIQYSQVNFVYNPNIIHKMYFVKERKEKPEKLLELIRIIRASDIKKANTSCTRIIIFTDTILWCKQITSYICMMMSDIHCNEFNGNLSSLKREQYLEEFQKTSSEIQILVSTDLLSRGIDIYSLNHVINYDLPEHFESFHHRIGRVGRINKGYAYTLIDESDSYDCTQVPNIINLLDNVGQLDEPIQRKLDYMYKSINP</sequence>
<dbReference type="GO" id="GO:0003723">
    <property type="term" value="F:RNA binding"/>
    <property type="evidence" value="ECO:0007669"/>
    <property type="project" value="UniProtKB-UniRule"/>
</dbReference>
<reference evidence="10" key="2">
    <citation type="submission" date="2015-08" db="UniProtKB">
        <authorList>
            <consortium name="WormBaseParasite"/>
        </authorList>
    </citation>
    <scope>IDENTIFICATION</scope>
</reference>
<dbReference type="Pfam" id="PF00271">
    <property type="entry name" value="Helicase_C"/>
    <property type="match status" value="1"/>
</dbReference>
<dbReference type="Gene3D" id="3.40.50.300">
    <property type="entry name" value="P-loop containing nucleotide triphosphate hydrolases"/>
    <property type="match status" value="2"/>
</dbReference>
<dbReference type="InterPro" id="IPR027417">
    <property type="entry name" value="P-loop_NTPase"/>
</dbReference>
<dbReference type="PANTHER" id="PTHR24031">
    <property type="entry name" value="RNA HELICASE"/>
    <property type="match status" value="1"/>
</dbReference>
<dbReference type="GO" id="GO:0016787">
    <property type="term" value="F:hydrolase activity"/>
    <property type="evidence" value="ECO:0007669"/>
    <property type="project" value="UniProtKB-KW"/>
</dbReference>
<comment type="catalytic activity">
    <reaction evidence="6">
        <text>ATP + H2O = ADP + phosphate + H(+)</text>
        <dbReference type="Rhea" id="RHEA:13065"/>
        <dbReference type="ChEBI" id="CHEBI:15377"/>
        <dbReference type="ChEBI" id="CHEBI:15378"/>
        <dbReference type="ChEBI" id="CHEBI:30616"/>
        <dbReference type="ChEBI" id="CHEBI:43474"/>
        <dbReference type="ChEBI" id="CHEBI:456216"/>
        <dbReference type="EC" id="3.6.4.13"/>
    </reaction>
</comment>
<dbReference type="STRING" id="75913.A0A0K0FUC7"/>
<evidence type="ECO:0000256" key="3">
    <source>
        <dbReference type="ARBA" id="ARBA00022806"/>
    </source>
</evidence>
<evidence type="ECO:0000256" key="6">
    <source>
        <dbReference type="RuleBase" id="RU365068"/>
    </source>
</evidence>
<dbReference type="InterPro" id="IPR014001">
    <property type="entry name" value="Helicase_ATP-bd"/>
</dbReference>
<keyword evidence="9" id="KW-1185">Reference proteome</keyword>
<dbReference type="InterPro" id="IPR001650">
    <property type="entry name" value="Helicase_C-like"/>
</dbReference>
<evidence type="ECO:0000256" key="2">
    <source>
        <dbReference type="ARBA" id="ARBA00022801"/>
    </source>
</evidence>
<dbReference type="InterPro" id="IPR044742">
    <property type="entry name" value="DEAD/DEAH_RhlB"/>
</dbReference>
<reference evidence="9" key="1">
    <citation type="submission" date="2014-07" db="EMBL/GenBank/DDBJ databases">
        <authorList>
            <person name="Martin A.A"/>
            <person name="De Silva N."/>
        </authorList>
    </citation>
    <scope>NUCLEOTIDE SEQUENCE</scope>
</reference>
<feature type="domain" description="Helicase ATP-binding" evidence="7">
    <location>
        <begin position="149"/>
        <end position="334"/>
    </location>
</feature>
<dbReference type="Proteomes" id="UP000035680">
    <property type="component" value="Unassembled WGS sequence"/>
</dbReference>
<keyword evidence="5 6" id="KW-0694">RNA-binding</keyword>
<evidence type="ECO:0000259" key="8">
    <source>
        <dbReference type="PROSITE" id="PS51194"/>
    </source>
</evidence>
<evidence type="ECO:0000256" key="5">
    <source>
        <dbReference type="ARBA" id="ARBA00022884"/>
    </source>
</evidence>
<dbReference type="SUPFAM" id="SSF52540">
    <property type="entry name" value="P-loop containing nucleoside triphosphate hydrolases"/>
    <property type="match status" value="1"/>
</dbReference>
<accession>A0A0K0FUC7</accession>
<dbReference type="CDD" id="cd18787">
    <property type="entry name" value="SF2_C_DEAD"/>
    <property type="match status" value="1"/>
</dbReference>
<name>A0A0K0FUC7_STRVS</name>
<dbReference type="CDD" id="cd00268">
    <property type="entry name" value="DEADc"/>
    <property type="match status" value="1"/>
</dbReference>
<dbReference type="Pfam" id="PF00270">
    <property type="entry name" value="DEAD"/>
    <property type="match status" value="1"/>
</dbReference>
<keyword evidence="3 6" id="KW-0347">Helicase</keyword>
<dbReference type="SMART" id="SM00490">
    <property type="entry name" value="HELICc"/>
    <property type="match status" value="1"/>
</dbReference>
<dbReference type="AlphaFoldDB" id="A0A0K0FUC7"/>
<dbReference type="SMART" id="SM00487">
    <property type="entry name" value="DEXDc"/>
    <property type="match status" value="1"/>
</dbReference>
<organism evidence="9 10">
    <name type="scientific">Strongyloides venezuelensis</name>
    <name type="common">Threadworm</name>
    <dbReference type="NCBI Taxonomy" id="75913"/>
    <lineage>
        <taxon>Eukaryota</taxon>
        <taxon>Metazoa</taxon>
        <taxon>Ecdysozoa</taxon>
        <taxon>Nematoda</taxon>
        <taxon>Chromadorea</taxon>
        <taxon>Rhabditida</taxon>
        <taxon>Tylenchina</taxon>
        <taxon>Panagrolaimomorpha</taxon>
        <taxon>Strongyloidoidea</taxon>
        <taxon>Strongyloididae</taxon>
        <taxon>Strongyloides</taxon>
    </lineage>
</organism>
<dbReference type="GO" id="GO:0003724">
    <property type="term" value="F:RNA helicase activity"/>
    <property type="evidence" value="ECO:0007669"/>
    <property type="project" value="UniProtKB-EC"/>
</dbReference>
<evidence type="ECO:0000256" key="4">
    <source>
        <dbReference type="ARBA" id="ARBA00022840"/>
    </source>
</evidence>
<dbReference type="PROSITE" id="PS51192">
    <property type="entry name" value="HELICASE_ATP_BIND_1"/>
    <property type="match status" value="1"/>
</dbReference>
<dbReference type="EC" id="3.6.4.13" evidence="6"/>
<comment type="similarity">
    <text evidence="6">Belongs to the DEAD box helicase family.</text>
</comment>
<evidence type="ECO:0000256" key="1">
    <source>
        <dbReference type="ARBA" id="ARBA00022741"/>
    </source>
</evidence>
<keyword evidence="2 6" id="KW-0378">Hydrolase</keyword>
<comment type="function">
    <text evidence="6">RNA helicase.</text>
</comment>
<dbReference type="InterPro" id="IPR011545">
    <property type="entry name" value="DEAD/DEAH_box_helicase_dom"/>
</dbReference>
<proteinExistence type="inferred from homology"/>
<evidence type="ECO:0000313" key="10">
    <source>
        <dbReference type="WBParaSite" id="SVE_1593900.1"/>
    </source>
</evidence>